<proteinExistence type="predicted"/>
<accession>A0A127V9A7</accession>
<dbReference type="OrthoDB" id="573709at2"/>
<name>A0A127V9A7_9SPHI</name>
<keyword evidence="1" id="KW-0812">Transmembrane</keyword>
<organism evidence="2 3">
    <name type="scientific">Pedobacter cryoconitis</name>
    <dbReference type="NCBI Taxonomy" id="188932"/>
    <lineage>
        <taxon>Bacteria</taxon>
        <taxon>Pseudomonadati</taxon>
        <taxon>Bacteroidota</taxon>
        <taxon>Sphingobacteriia</taxon>
        <taxon>Sphingobacteriales</taxon>
        <taxon>Sphingobacteriaceae</taxon>
        <taxon>Pedobacter</taxon>
    </lineage>
</organism>
<evidence type="ECO:0000313" key="3">
    <source>
        <dbReference type="Proteomes" id="UP000071561"/>
    </source>
</evidence>
<evidence type="ECO:0000256" key="1">
    <source>
        <dbReference type="SAM" id="Phobius"/>
    </source>
</evidence>
<dbReference type="EMBL" id="CP014504">
    <property type="protein sequence ID" value="AMP97884.1"/>
    <property type="molecule type" value="Genomic_DNA"/>
</dbReference>
<keyword evidence="3" id="KW-1185">Reference proteome</keyword>
<keyword evidence="1" id="KW-0472">Membrane</keyword>
<protein>
    <submittedName>
        <fullName evidence="2">Uncharacterized protein</fullName>
    </submittedName>
</protein>
<dbReference type="KEGG" id="pcm:AY601_0945"/>
<reference evidence="2 3" key="1">
    <citation type="submission" date="2016-03" db="EMBL/GenBank/DDBJ databases">
        <title>Complete genome sequence of Pedobacter cryoconitis PAMC 27485.</title>
        <authorList>
            <person name="Lee J."/>
            <person name="Kim O.-S."/>
        </authorList>
    </citation>
    <scope>NUCLEOTIDE SEQUENCE [LARGE SCALE GENOMIC DNA]</scope>
    <source>
        <strain evidence="2 3">PAMC 27485</strain>
    </source>
</reference>
<dbReference type="PATRIC" id="fig|188932.3.peg.973"/>
<sequence>MEKKLKHLEFIQAVITRANSNSFLLKGWAITLVSALVAFAGEAKNANYVAVTFIAIPIFWYLDAYYLALERKFRWLYDDIRLLKDEDIDFSMDIKPYKDKKNVQFFNCFKSGTIATVYLGILSISLILIYVFKFL</sequence>
<feature type="transmembrane region" description="Helical" evidence="1">
    <location>
        <begin position="21"/>
        <end position="40"/>
    </location>
</feature>
<dbReference type="AlphaFoldDB" id="A0A127V9A7"/>
<evidence type="ECO:0000313" key="2">
    <source>
        <dbReference type="EMBL" id="AMP97884.1"/>
    </source>
</evidence>
<dbReference type="RefSeq" id="WP_068397147.1">
    <property type="nucleotide sequence ID" value="NZ_CP014504.1"/>
</dbReference>
<keyword evidence="1" id="KW-1133">Transmembrane helix</keyword>
<feature type="transmembrane region" description="Helical" evidence="1">
    <location>
        <begin position="108"/>
        <end position="132"/>
    </location>
</feature>
<feature type="transmembrane region" description="Helical" evidence="1">
    <location>
        <begin position="46"/>
        <end position="68"/>
    </location>
</feature>
<dbReference type="Proteomes" id="UP000071561">
    <property type="component" value="Chromosome"/>
</dbReference>
<gene>
    <name evidence="2" type="ORF">AY601_0945</name>
</gene>